<dbReference type="PROSITE" id="PS00101">
    <property type="entry name" value="HEXAPEP_TRANSFERASES"/>
    <property type="match status" value="1"/>
</dbReference>
<sequence length="182" mass="19724">MLAGEPYDCTDSGLLARWHEAKRLQSLYNAAPTTDLPRLSELLDLLLGSRGENVWIAAPFFVDYGENIHLGRNVEINMNCVFLDCNRITIGDYSGIGPGVHIYTVFHPTEPAERLSENSPLWRSQTAPVVIGRNVWIGGRSVILPGVTIGDGTTVGAGSVVTRSLPEGVVAAGNPCRILRKL</sequence>
<protein>
    <recommendedName>
        <fullName evidence="6">Nodulation protein L</fullName>
    </recommendedName>
</protein>
<accession>A0A1H4CVL5</accession>
<dbReference type="SMART" id="SM01266">
    <property type="entry name" value="Mac"/>
    <property type="match status" value="1"/>
</dbReference>
<dbReference type="PANTHER" id="PTHR23416">
    <property type="entry name" value="SIALIC ACID SYNTHASE-RELATED"/>
    <property type="match status" value="1"/>
</dbReference>
<dbReference type="CDD" id="cd03357">
    <property type="entry name" value="LbH_MAT_GAT"/>
    <property type="match status" value="1"/>
</dbReference>
<evidence type="ECO:0000256" key="2">
    <source>
        <dbReference type="ARBA" id="ARBA00022679"/>
    </source>
</evidence>
<keyword evidence="4" id="KW-0012">Acyltransferase</keyword>
<gene>
    <name evidence="8" type="ORF">SAMN05444145_10525</name>
</gene>
<dbReference type="OrthoDB" id="9812571at2"/>
<organism evidence="8 9">
    <name type="scientific">Alistipes timonensis JC136</name>
    <dbReference type="NCBI Taxonomy" id="1033731"/>
    <lineage>
        <taxon>Bacteria</taxon>
        <taxon>Pseudomonadati</taxon>
        <taxon>Bacteroidota</taxon>
        <taxon>Bacteroidia</taxon>
        <taxon>Bacteroidales</taxon>
        <taxon>Rikenellaceae</taxon>
        <taxon>Alistipes</taxon>
    </lineage>
</organism>
<keyword evidence="3" id="KW-0677">Repeat</keyword>
<dbReference type="Pfam" id="PF00132">
    <property type="entry name" value="Hexapep"/>
    <property type="match status" value="1"/>
</dbReference>
<comment type="similarity">
    <text evidence="1">Belongs to the transferase hexapeptide repeat family.</text>
</comment>
<proteinExistence type="inferred from homology"/>
<dbReference type="FunFam" id="2.160.10.10:FF:000025">
    <property type="entry name" value="Hexapeptide-repeat containing-acetyltransferase"/>
    <property type="match status" value="1"/>
</dbReference>
<dbReference type="Pfam" id="PF12464">
    <property type="entry name" value="Mac"/>
    <property type="match status" value="1"/>
</dbReference>
<dbReference type="GO" id="GO:0005829">
    <property type="term" value="C:cytosol"/>
    <property type="evidence" value="ECO:0007669"/>
    <property type="project" value="TreeGrafter"/>
</dbReference>
<dbReference type="AlphaFoldDB" id="A0A1H4CVL5"/>
<comment type="function">
    <text evidence="5">Acetyltransferase implicated in the O-acetylation of Nod factors.</text>
</comment>
<evidence type="ECO:0000256" key="4">
    <source>
        <dbReference type="ARBA" id="ARBA00023315"/>
    </source>
</evidence>
<dbReference type="GO" id="GO:0016407">
    <property type="term" value="F:acetyltransferase activity"/>
    <property type="evidence" value="ECO:0007669"/>
    <property type="project" value="InterPro"/>
</dbReference>
<keyword evidence="9" id="KW-1185">Reference proteome</keyword>
<keyword evidence="2 8" id="KW-0808">Transferase</keyword>
<evidence type="ECO:0000313" key="8">
    <source>
        <dbReference type="EMBL" id="SEA64162.1"/>
    </source>
</evidence>
<name>A0A1H4CVL5_9BACT</name>
<evidence type="ECO:0000256" key="5">
    <source>
        <dbReference type="ARBA" id="ARBA00055587"/>
    </source>
</evidence>
<dbReference type="InterPro" id="IPR018357">
    <property type="entry name" value="Hexapep_transf_CS"/>
</dbReference>
<dbReference type="STRING" id="1033731.SAMN05444145_10525"/>
<feature type="domain" description="Maltose/galactoside acetyltransferase" evidence="7">
    <location>
        <begin position="1"/>
        <end position="52"/>
    </location>
</feature>
<dbReference type="InterPro" id="IPR024688">
    <property type="entry name" value="Mac_dom"/>
</dbReference>
<dbReference type="SUPFAM" id="SSF51161">
    <property type="entry name" value="Trimeric LpxA-like enzymes"/>
    <property type="match status" value="1"/>
</dbReference>
<reference evidence="8 9" key="1">
    <citation type="submission" date="2016-10" db="EMBL/GenBank/DDBJ databases">
        <authorList>
            <person name="de Groot N.N."/>
        </authorList>
    </citation>
    <scope>NUCLEOTIDE SEQUENCE [LARGE SCALE GENOMIC DNA]</scope>
    <source>
        <strain evidence="8 9">DSM 25383</strain>
    </source>
</reference>
<evidence type="ECO:0000256" key="3">
    <source>
        <dbReference type="ARBA" id="ARBA00022737"/>
    </source>
</evidence>
<dbReference type="InterPro" id="IPR051159">
    <property type="entry name" value="Hexapeptide_acetyltransf"/>
</dbReference>
<dbReference type="Gene3D" id="2.160.10.10">
    <property type="entry name" value="Hexapeptide repeat proteins"/>
    <property type="match status" value="1"/>
</dbReference>
<evidence type="ECO:0000256" key="6">
    <source>
        <dbReference type="ARBA" id="ARBA00067695"/>
    </source>
</evidence>
<dbReference type="Proteomes" id="UP000183253">
    <property type="component" value="Unassembled WGS sequence"/>
</dbReference>
<evidence type="ECO:0000313" key="9">
    <source>
        <dbReference type="Proteomes" id="UP000183253"/>
    </source>
</evidence>
<dbReference type="PANTHER" id="PTHR23416:SF23">
    <property type="entry name" value="ACETYLTRANSFERASE C18B11.09C-RELATED"/>
    <property type="match status" value="1"/>
</dbReference>
<dbReference type="InterPro" id="IPR001451">
    <property type="entry name" value="Hexapep"/>
</dbReference>
<dbReference type="InterPro" id="IPR011004">
    <property type="entry name" value="Trimer_LpxA-like_sf"/>
</dbReference>
<dbReference type="GO" id="GO:0008374">
    <property type="term" value="F:O-acyltransferase activity"/>
    <property type="evidence" value="ECO:0007669"/>
    <property type="project" value="TreeGrafter"/>
</dbReference>
<evidence type="ECO:0000256" key="1">
    <source>
        <dbReference type="ARBA" id="ARBA00007274"/>
    </source>
</evidence>
<evidence type="ECO:0000259" key="7">
    <source>
        <dbReference type="SMART" id="SM01266"/>
    </source>
</evidence>
<dbReference type="EMBL" id="FNRI01000005">
    <property type="protein sequence ID" value="SEA64162.1"/>
    <property type="molecule type" value="Genomic_DNA"/>
</dbReference>